<dbReference type="GO" id="GO:0007165">
    <property type="term" value="P:signal transduction"/>
    <property type="evidence" value="ECO:0007669"/>
    <property type="project" value="UniProtKB-KW"/>
</dbReference>
<dbReference type="InterPro" id="IPR004089">
    <property type="entry name" value="MCPsignal_dom"/>
</dbReference>
<dbReference type="PROSITE" id="PS50111">
    <property type="entry name" value="CHEMOTAXIS_TRANSDUC_2"/>
    <property type="match status" value="1"/>
</dbReference>
<dbReference type="InterPro" id="IPR025991">
    <property type="entry name" value="Chemoreceptor_zinc-bind_dom"/>
</dbReference>
<accession>A0A3B0W7U8</accession>
<keyword evidence="2" id="KW-0175">Coiled coil</keyword>
<dbReference type="SUPFAM" id="SSF58104">
    <property type="entry name" value="Methyl-accepting chemotaxis protein (MCP) signaling domain"/>
    <property type="match status" value="1"/>
</dbReference>
<dbReference type="Pfam" id="PF13682">
    <property type="entry name" value="CZB"/>
    <property type="match status" value="1"/>
</dbReference>
<dbReference type="PANTHER" id="PTHR32089">
    <property type="entry name" value="METHYL-ACCEPTING CHEMOTAXIS PROTEIN MCPB"/>
    <property type="match status" value="1"/>
</dbReference>
<keyword evidence="1" id="KW-0807">Transducer</keyword>
<evidence type="ECO:0000313" key="4">
    <source>
        <dbReference type="EMBL" id="VAW51978.1"/>
    </source>
</evidence>
<dbReference type="SMART" id="SM00283">
    <property type="entry name" value="MA"/>
    <property type="match status" value="1"/>
</dbReference>
<dbReference type="EMBL" id="UOFE01000023">
    <property type="protein sequence ID" value="VAW51978.1"/>
    <property type="molecule type" value="Genomic_DNA"/>
</dbReference>
<dbReference type="Gene3D" id="1.20.120.30">
    <property type="entry name" value="Aspartate receptor, ligand-binding domain"/>
    <property type="match status" value="1"/>
</dbReference>
<evidence type="ECO:0000256" key="2">
    <source>
        <dbReference type="SAM" id="Coils"/>
    </source>
</evidence>
<dbReference type="Gene3D" id="1.10.287.950">
    <property type="entry name" value="Methyl-accepting chemotaxis protein"/>
    <property type="match status" value="1"/>
</dbReference>
<dbReference type="AlphaFoldDB" id="A0A3B0W7U8"/>
<proteinExistence type="predicted"/>
<evidence type="ECO:0000256" key="1">
    <source>
        <dbReference type="ARBA" id="ARBA00023224"/>
    </source>
</evidence>
<dbReference type="GO" id="GO:0016020">
    <property type="term" value="C:membrane"/>
    <property type="evidence" value="ECO:0007669"/>
    <property type="project" value="InterPro"/>
</dbReference>
<dbReference type="PANTHER" id="PTHR32089:SF112">
    <property type="entry name" value="LYSOZYME-LIKE PROTEIN-RELATED"/>
    <property type="match status" value="1"/>
</dbReference>
<protein>
    <submittedName>
        <fullName evidence="4">PUTATIVE MCP-DOMAIN SIGNAL TRANSDUCTION PROTEIN</fullName>
    </submittedName>
</protein>
<name>A0A3B0W7U8_9ZZZZ</name>
<sequence>MFGLLKNLDSSSAMNDANGHLTALQKELDQKKDELEQAQSEISEMKAKLTLTEGLFDSFEGFGSSLLAMQSTFSSLVSILHNEKQTAVDAANESLQANEGTNKLVENLVTVSSAVSEAVENVEQLNSRVNAIDDVIGLINGISEQTNLLALNAAIEAARAGEHGRGFAVVADEVRTLSTRTHEATGDITNEVNLIQAEVKETTSKMIEMSEESKILSDVGSEASAGIMRFLNLSKKMESAISTGALRGFVELAKIDHLVFKFNVYRIFMGQSGQSSSDFADHHSCRLGKWYYEGDGQSCFSRLNGYRELEAPHEMVHASGKSAIEAFRRDETRIAIDYLQKMESSSLVVMQELEKMAVDGEVNSKLLCTSS</sequence>
<gene>
    <name evidence="4" type="ORF">MNBD_GAMMA05-2029</name>
</gene>
<reference evidence="4" key="1">
    <citation type="submission" date="2018-06" db="EMBL/GenBank/DDBJ databases">
        <authorList>
            <person name="Zhirakovskaya E."/>
        </authorList>
    </citation>
    <scope>NUCLEOTIDE SEQUENCE</scope>
</reference>
<evidence type="ECO:0000259" key="3">
    <source>
        <dbReference type="PROSITE" id="PS50111"/>
    </source>
</evidence>
<feature type="coiled-coil region" evidence="2">
    <location>
        <begin position="14"/>
        <end position="55"/>
    </location>
</feature>
<organism evidence="4">
    <name type="scientific">hydrothermal vent metagenome</name>
    <dbReference type="NCBI Taxonomy" id="652676"/>
    <lineage>
        <taxon>unclassified sequences</taxon>
        <taxon>metagenomes</taxon>
        <taxon>ecological metagenomes</taxon>
    </lineage>
</organism>
<dbReference type="Pfam" id="PF00015">
    <property type="entry name" value="MCPsignal"/>
    <property type="match status" value="1"/>
</dbReference>
<feature type="domain" description="Methyl-accepting transducer" evidence="3">
    <location>
        <begin position="58"/>
        <end position="254"/>
    </location>
</feature>